<dbReference type="InterPro" id="IPR006797">
    <property type="entry name" value="PRELI/MSF1_dom"/>
</dbReference>
<keyword evidence="4" id="KW-1185">Reference proteome</keyword>
<dbReference type="PANTHER" id="PTHR11158">
    <property type="entry name" value="MSF1/PX19 RELATED"/>
    <property type="match status" value="1"/>
</dbReference>
<evidence type="ECO:0000313" key="4">
    <source>
        <dbReference type="Proteomes" id="UP001557470"/>
    </source>
</evidence>
<feature type="domain" description="PRELI/MSF1" evidence="2">
    <location>
        <begin position="24"/>
        <end position="196"/>
    </location>
</feature>
<evidence type="ECO:0000259" key="2">
    <source>
        <dbReference type="PROSITE" id="PS50904"/>
    </source>
</evidence>
<dbReference type="Pfam" id="PF04707">
    <property type="entry name" value="PRELI"/>
    <property type="match status" value="1"/>
</dbReference>
<accession>A0ABD0WFV3</accession>
<feature type="region of interest" description="Disordered" evidence="1">
    <location>
        <begin position="196"/>
        <end position="224"/>
    </location>
</feature>
<gene>
    <name evidence="3" type="ORF">UPYG_G00243630</name>
</gene>
<dbReference type="PROSITE" id="PS50904">
    <property type="entry name" value="PRELI_MSF1"/>
    <property type="match status" value="1"/>
</dbReference>
<dbReference type="Proteomes" id="UP001557470">
    <property type="component" value="Unassembled WGS sequence"/>
</dbReference>
<comment type="caution">
    <text evidence="3">The sequence shown here is derived from an EMBL/GenBank/DDBJ whole genome shotgun (WGS) entry which is preliminary data.</text>
</comment>
<evidence type="ECO:0000313" key="3">
    <source>
        <dbReference type="EMBL" id="KAL0970549.1"/>
    </source>
</evidence>
<dbReference type="EMBL" id="JAGEUA010000007">
    <property type="protein sequence ID" value="KAL0970549.1"/>
    <property type="molecule type" value="Genomic_DNA"/>
</dbReference>
<evidence type="ECO:0000256" key="1">
    <source>
        <dbReference type="SAM" id="MobiDB-lite"/>
    </source>
</evidence>
<proteinExistence type="predicted"/>
<protein>
    <recommendedName>
        <fullName evidence="2">PRELI/MSF1 domain-containing protein</fullName>
    </recommendedName>
</protein>
<dbReference type="InterPro" id="IPR037365">
    <property type="entry name" value="Slowmo/Ups"/>
</dbReference>
<sequence length="224" mass="25940">MGHFQENIQLKDPVKGILCEKAMGRYFCNENELNSSWDHILCAFWQRYPNPFSAHVLTEDVLFRELTPDNCLLSRRLFTKTNLLPRWAERVFPSHLNKSVFIVEDSVVDPETHTLTTHTHNINHTRFMTVVERCVFQRDKERPSWTLISREAWISSGVFGLSRAIQKFGLSRFKSNQLKSMKGLVYALSKLHTESFPPRVHGDPPVQESPPPNTASTQKPQQYS</sequence>
<reference evidence="3 4" key="1">
    <citation type="submission" date="2024-06" db="EMBL/GenBank/DDBJ databases">
        <authorList>
            <person name="Pan Q."/>
            <person name="Wen M."/>
            <person name="Jouanno E."/>
            <person name="Zahm M."/>
            <person name="Klopp C."/>
            <person name="Cabau C."/>
            <person name="Louis A."/>
            <person name="Berthelot C."/>
            <person name="Parey E."/>
            <person name="Roest Crollius H."/>
            <person name="Montfort J."/>
            <person name="Robinson-Rechavi M."/>
            <person name="Bouchez O."/>
            <person name="Lampietro C."/>
            <person name="Lopez Roques C."/>
            <person name="Donnadieu C."/>
            <person name="Postlethwait J."/>
            <person name="Bobe J."/>
            <person name="Verreycken H."/>
            <person name="Guiguen Y."/>
        </authorList>
    </citation>
    <scope>NUCLEOTIDE SEQUENCE [LARGE SCALE GENOMIC DNA]</scope>
    <source>
        <strain evidence="3">Up_M1</strain>
        <tissue evidence="3">Testis</tissue>
    </source>
</reference>
<organism evidence="3 4">
    <name type="scientific">Umbra pygmaea</name>
    <name type="common">Eastern mudminnow</name>
    <dbReference type="NCBI Taxonomy" id="75934"/>
    <lineage>
        <taxon>Eukaryota</taxon>
        <taxon>Metazoa</taxon>
        <taxon>Chordata</taxon>
        <taxon>Craniata</taxon>
        <taxon>Vertebrata</taxon>
        <taxon>Euteleostomi</taxon>
        <taxon>Actinopterygii</taxon>
        <taxon>Neopterygii</taxon>
        <taxon>Teleostei</taxon>
        <taxon>Protacanthopterygii</taxon>
        <taxon>Esociformes</taxon>
        <taxon>Umbridae</taxon>
        <taxon>Umbra</taxon>
    </lineage>
</organism>
<feature type="compositionally biased region" description="Polar residues" evidence="1">
    <location>
        <begin position="214"/>
        <end position="224"/>
    </location>
</feature>
<name>A0ABD0WFV3_UMBPY</name>
<dbReference type="AlphaFoldDB" id="A0ABD0WFV3"/>